<organism evidence="8 9">
    <name type="scientific">Achromobacter marplatensis</name>
    <dbReference type="NCBI Taxonomy" id="470868"/>
    <lineage>
        <taxon>Bacteria</taxon>
        <taxon>Pseudomonadati</taxon>
        <taxon>Pseudomonadota</taxon>
        <taxon>Betaproteobacteria</taxon>
        <taxon>Burkholderiales</taxon>
        <taxon>Alcaligenaceae</taxon>
        <taxon>Achromobacter</taxon>
    </lineage>
</organism>
<dbReference type="InterPro" id="IPR030660">
    <property type="entry name" value="ABC_branched_ATPase_LivF/BraG"/>
</dbReference>
<dbReference type="Gene3D" id="3.40.50.300">
    <property type="entry name" value="P-loop containing nucleotide triphosphate hydrolases"/>
    <property type="match status" value="1"/>
</dbReference>
<dbReference type="RefSeq" id="WP_280029266.1">
    <property type="nucleotide sequence ID" value="NZ_JAOCKG010000016.1"/>
</dbReference>
<evidence type="ECO:0000313" key="9">
    <source>
        <dbReference type="Proteomes" id="UP001161276"/>
    </source>
</evidence>
<dbReference type="InterPro" id="IPR027417">
    <property type="entry name" value="P-loop_NTPase"/>
</dbReference>
<dbReference type="PIRSF" id="PIRSF039137">
    <property type="entry name" value="ABC_branched_ATPase"/>
    <property type="match status" value="1"/>
</dbReference>
<dbReference type="GO" id="GO:0005524">
    <property type="term" value="F:ATP binding"/>
    <property type="evidence" value="ECO:0007669"/>
    <property type="project" value="UniProtKB-KW"/>
</dbReference>
<gene>
    <name evidence="8" type="ORF">N5K24_26100</name>
</gene>
<dbReference type="InterPro" id="IPR003593">
    <property type="entry name" value="AAA+_ATPase"/>
</dbReference>
<keyword evidence="6" id="KW-0029">Amino-acid transport</keyword>
<keyword evidence="3" id="KW-0472">Membrane</keyword>
<dbReference type="Proteomes" id="UP001161276">
    <property type="component" value="Unassembled WGS sequence"/>
</dbReference>
<keyword evidence="3" id="KW-1003">Cell membrane</keyword>
<dbReference type="PANTHER" id="PTHR43820">
    <property type="entry name" value="HIGH-AFFINITY BRANCHED-CHAIN AMINO ACID TRANSPORT ATP-BINDING PROTEIN LIVF"/>
    <property type="match status" value="1"/>
</dbReference>
<dbReference type="AlphaFoldDB" id="A0AA43B341"/>
<keyword evidence="4" id="KW-0547">Nucleotide-binding</keyword>
<keyword evidence="5 8" id="KW-0067">ATP-binding</keyword>
<sequence>MADILLEVDAVSAAYGNIRALQDVSLKVPQGAIVALLGANGAGKSTTLNVVSRLVAPTAGSVRFAGEAIHRLPADSVVGRGIVQVPEGREIFRDMSVRENLEMGAYLRRDRAAVKQDLDMVCDTFPRLRERFEQKAATLSGGEQQMLATGRAMMARPRMILLDEPSMGLSPLVVEQIFDIVLRLNREQGITILLVEQNVKLALSVSSYAYILENGEIALEGESAMLASDEGVQRAYLGA</sequence>
<dbReference type="PROSITE" id="PS50893">
    <property type="entry name" value="ABC_TRANSPORTER_2"/>
    <property type="match status" value="1"/>
</dbReference>
<evidence type="ECO:0000313" key="8">
    <source>
        <dbReference type="EMBL" id="MDH2053898.1"/>
    </source>
</evidence>
<feature type="domain" description="ABC transporter" evidence="7">
    <location>
        <begin position="6"/>
        <end position="239"/>
    </location>
</feature>
<comment type="caution">
    <text evidence="8">The sequence shown here is derived from an EMBL/GenBank/DDBJ whole genome shotgun (WGS) entry which is preliminary data.</text>
</comment>
<evidence type="ECO:0000259" key="7">
    <source>
        <dbReference type="PROSITE" id="PS50893"/>
    </source>
</evidence>
<proteinExistence type="inferred from homology"/>
<dbReference type="SUPFAM" id="SSF52540">
    <property type="entry name" value="P-loop containing nucleoside triphosphate hydrolases"/>
    <property type="match status" value="1"/>
</dbReference>
<evidence type="ECO:0000256" key="5">
    <source>
        <dbReference type="ARBA" id="ARBA00022840"/>
    </source>
</evidence>
<dbReference type="EMBL" id="JAOCKG010000016">
    <property type="protein sequence ID" value="MDH2053898.1"/>
    <property type="molecule type" value="Genomic_DNA"/>
</dbReference>
<accession>A0AA43B341</accession>
<protein>
    <submittedName>
        <fullName evidence="8">ABC transporter ATP-binding protein</fullName>
    </submittedName>
</protein>
<evidence type="ECO:0000256" key="4">
    <source>
        <dbReference type="ARBA" id="ARBA00022741"/>
    </source>
</evidence>
<evidence type="ECO:0000256" key="3">
    <source>
        <dbReference type="ARBA" id="ARBA00022475"/>
    </source>
</evidence>
<dbReference type="InterPro" id="IPR052156">
    <property type="entry name" value="BCAA_Transport_ATP-bd_LivF"/>
</dbReference>
<dbReference type="GO" id="GO:0015658">
    <property type="term" value="F:branched-chain amino acid transmembrane transporter activity"/>
    <property type="evidence" value="ECO:0007669"/>
    <property type="project" value="InterPro"/>
</dbReference>
<evidence type="ECO:0000256" key="1">
    <source>
        <dbReference type="ARBA" id="ARBA00005417"/>
    </source>
</evidence>
<evidence type="ECO:0000256" key="2">
    <source>
        <dbReference type="ARBA" id="ARBA00022448"/>
    </source>
</evidence>
<dbReference type="PANTHER" id="PTHR43820:SF4">
    <property type="entry name" value="HIGH-AFFINITY BRANCHED-CHAIN AMINO ACID TRANSPORT ATP-BINDING PROTEIN LIVF"/>
    <property type="match status" value="1"/>
</dbReference>
<name>A0AA43B341_9BURK</name>
<dbReference type="GO" id="GO:0015807">
    <property type="term" value="P:L-amino acid transport"/>
    <property type="evidence" value="ECO:0007669"/>
    <property type="project" value="TreeGrafter"/>
</dbReference>
<reference evidence="8" key="1">
    <citation type="submission" date="2022-09" db="EMBL/GenBank/DDBJ databases">
        <title>Intensive care unit water sources are persistently colonized with multi-drug resistant bacteria and are the site of extensive horizontal gene transfer of antibiotic resistance genes.</title>
        <authorList>
            <person name="Diorio-Toth L."/>
        </authorList>
    </citation>
    <scope>NUCLEOTIDE SEQUENCE</scope>
    <source>
        <strain evidence="8">GD03676</strain>
    </source>
</reference>
<dbReference type="GO" id="GO:0016887">
    <property type="term" value="F:ATP hydrolysis activity"/>
    <property type="evidence" value="ECO:0007669"/>
    <property type="project" value="InterPro"/>
</dbReference>
<dbReference type="Pfam" id="PF00005">
    <property type="entry name" value="ABC_tran"/>
    <property type="match status" value="1"/>
</dbReference>
<evidence type="ECO:0000256" key="6">
    <source>
        <dbReference type="ARBA" id="ARBA00022970"/>
    </source>
</evidence>
<dbReference type="InterPro" id="IPR003439">
    <property type="entry name" value="ABC_transporter-like_ATP-bd"/>
</dbReference>
<keyword evidence="2" id="KW-0813">Transport</keyword>
<dbReference type="CDD" id="cd03224">
    <property type="entry name" value="ABC_TM1139_LivF_branched"/>
    <property type="match status" value="1"/>
</dbReference>
<comment type="similarity">
    <text evidence="1">Belongs to the ABC transporter superfamily.</text>
</comment>
<dbReference type="SMART" id="SM00382">
    <property type="entry name" value="AAA"/>
    <property type="match status" value="1"/>
</dbReference>